<gene>
    <name evidence="4" type="ORF">FL82_09035</name>
    <name evidence="3" type="ORF">GCK72_000527</name>
</gene>
<proteinExistence type="predicted"/>
<dbReference type="EMBL" id="NMWX01000009">
    <property type="protein sequence ID" value="OZF94677.1"/>
    <property type="molecule type" value="Genomic_DNA"/>
</dbReference>
<reference evidence="4" key="2">
    <citation type="submission" date="2017-08" db="EMBL/GenBank/DDBJ databases">
        <authorList>
            <person name="de Groot N.N."/>
        </authorList>
    </citation>
    <scope>NUCLEOTIDE SEQUENCE [LARGE SCALE GENOMIC DNA]</scope>
    <source>
        <strain evidence="4">PX439</strain>
    </source>
</reference>
<name>A0A261AA47_CAERE</name>
<protein>
    <submittedName>
        <fullName evidence="4">Uncharacterized protein</fullName>
    </submittedName>
</protein>
<feature type="compositionally biased region" description="Polar residues" evidence="2">
    <location>
        <begin position="204"/>
        <end position="213"/>
    </location>
</feature>
<sequence length="213" mass="25327">MQRYNPPTTSAQTYCHGCQRQIRKVQEMMDNKYLTNIEYQVDKNTMQRQIEALQRQLELERLQAGTMRALLKRTTPDEKVQELVEINKKLTESLQKEVKNLEQYPLEEWYNAIQQKWTEKYQNCHDYAMEKKEEMLIYKEDAEKTHEDVQWYRRELAKANKMLMKNEQEIAALKRGADKENVENGAVEKKDDVKETSGRLMQIAQGSKRSSDV</sequence>
<comment type="caution">
    <text evidence="4">The sequence shown here is derived from an EMBL/GenBank/DDBJ whole genome shotgun (WGS) entry which is preliminary data.</text>
</comment>
<evidence type="ECO:0000313" key="5">
    <source>
        <dbReference type="Proteomes" id="UP000216624"/>
    </source>
</evidence>
<dbReference type="Proteomes" id="UP000216624">
    <property type="component" value="Unassembled WGS sequence"/>
</dbReference>
<feature type="compositionally biased region" description="Basic and acidic residues" evidence="2">
    <location>
        <begin position="175"/>
        <end position="197"/>
    </location>
</feature>
<reference evidence="3 6" key="3">
    <citation type="submission" date="2019-12" db="EMBL/GenBank/DDBJ databases">
        <title>Chromosome-level assembly of the Caenorhabditis remanei genome.</title>
        <authorList>
            <person name="Teterina A.A."/>
            <person name="Willis J.H."/>
            <person name="Phillips P.C."/>
        </authorList>
    </citation>
    <scope>NUCLEOTIDE SEQUENCE [LARGE SCALE GENOMIC DNA]</scope>
    <source>
        <strain evidence="3 6">PX506</strain>
        <tissue evidence="3">Whole organism</tissue>
    </source>
</reference>
<dbReference type="EMBL" id="WUAV01000001">
    <property type="protein sequence ID" value="KAF1768714.1"/>
    <property type="molecule type" value="Genomic_DNA"/>
</dbReference>
<evidence type="ECO:0000313" key="3">
    <source>
        <dbReference type="EMBL" id="KAF1768714.1"/>
    </source>
</evidence>
<evidence type="ECO:0000313" key="4">
    <source>
        <dbReference type="EMBL" id="OZF94677.1"/>
    </source>
</evidence>
<keyword evidence="5" id="KW-1185">Reference proteome</keyword>
<dbReference type="AlphaFoldDB" id="A0A261AA47"/>
<evidence type="ECO:0000256" key="1">
    <source>
        <dbReference type="SAM" id="Coils"/>
    </source>
</evidence>
<evidence type="ECO:0000256" key="2">
    <source>
        <dbReference type="SAM" id="MobiDB-lite"/>
    </source>
</evidence>
<feature type="region of interest" description="Disordered" evidence="2">
    <location>
        <begin position="175"/>
        <end position="213"/>
    </location>
</feature>
<dbReference type="Proteomes" id="UP000483820">
    <property type="component" value="Chromosome I"/>
</dbReference>
<keyword evidence="1" id="KW-0175">Coiled coil</keyword>
<reference evidence="5" key="1">
    <citation type="submission" date="2017-08" db="EMBL/GenBank/DDBJ databases">
        <authorList>
            <person name="Fierst J.L."/>
        </authorList>
    </citation>
    <scope>NUCLEOTIDE SEQUENCE [LARGE SCALE GENOMIC DNA]</scope>
    <source>
        <strain evidence="5">PX439</strain>
    </source>
</reference>
<evidence type="ECO:0000313" key="6">
    <source>
        <dbReference type="Proteomes" id="UP000483820"/>
    </source>
</evidence>
<accession>A0A261AA47</accession>
<feature type="non-terminal residue" evidence="4">
    <location>
        <position position="1"/>
    </location>
</feature>
<feature type="coiled-coil region" evidence="1">
    <location>
        <begin position="36"/>
        <end position="63"/>
    </location>
</feature>
<organism evidence="4 5">
    <name type="scientific">Caenorhabditis remanei</name>
    <name type="common">Caenorhabditis vulgaris</name>
    <dbReference type="NCBI Taxonomy" id="31234"/>
    <lineage>
        <taxon>Eukaryota</taxon>
        <taxon>Metazoa</taxon>
        <taxon>Ecdysozoa</taxon>
        <taxon>Nematoda</taxon>
        <taxon>Chromadorea</taxon>
        <taxon>Rhabditida</taxon>
        <taxon>Rhabditina</taxon>
        <taxon>Rhabditomorpha</taxon>
        <taxon>Rhabditoidea</taxon>
        <taxon>Rhabditidae</taxon>
        <taxon>Peloderinae</taxon>
        <taxon>Caenorhabditis</taxon>
    </lineage>
</organism>